<proteinExistence type="inferred from homology"/>
<dbReference type="InterPro" id="IPR006016">
    <property type="entry name" value="UspA"/>
</dbReference>
<dbReference type="Gene3D" id="3.40.50.620">
    <property type="entry name" value="HUPs"/>
    <property type="match status" value="1"/>
</dbReference>
<dbReference type="PANTHER" id="PTHR46268:SF6">
    <property type="entry name" value="UNIVERSAL STRESS PROTEIN UP12"/>
    <property type="match status" value="1"/>
</dbReference>
<reference evidence="4" key="1">
    <citation type="submission" date="2013-11" db="EMBL/GenBank/DDBJ databases">
        <authorList>
            <person name="Hoang H.T."/>
            <person name="Killian M.L."/>
            <person name="Madson D.M."/>
            <person name="Arruda P.H.E."/>
            <person name="Sun D."/>
            <person name="Schwartz K.J."/>
            <person name="Yoon K."/>
        </authorList>
    </citation>
    <scope>NUCLEOTIDE SEQUENCE [LARGE SCALE GENOMIC DNA]</scope>
    <source>
        <strain evidence="4">CDK2</strain>
    </source>
</reference>
<gene>
    <name evidence="3" type="ORF">SY89_02243</name>
</gene>
<dbReference type="STRING" id="699431.SY89_02243"/>
<name>A0A0P7I3F9_9EURY</name>
<evidence type="ECO:0000259" key="2">
    <source>
        <dbReference type="Pfam" id="PF00582"/>
    </source>
</evidence>
<protein>
    <submittedName>
        <fullName evidence="3">Universal stress protein</fullName>
    </submittedName>
</protein>
<evidence type="ECO:0000256" key="1">
    <source>
        <dbReference type="ARBA" id="ARBA00008791"/>
    </source>
</evidence>
<accession>A0A0P7I3F9</accession>
<dbReference type="PANTHER" id="PTHR46268">
    <property type="entry name" value="STRESS RESPONSE PROTEIN NHAX"/>
    <property type="match status" value="1"/>
</dbReference>
<feature type="domain" description="UspA" evidence="2">
    <location>
        <begin position="1"/>
        <end position="136"/>
    </location>
</feature>
<dbReference type="CDD" id="cd00293">
    <property type="entry name" value="USP-like"/>
    <property type="match status" value="1"/>
</dbReference>
<dbReference type="SUPFAM" id="SSF52402">
    <property type="entry name" value="Adenine nucleotide alpha hydrolases-like"/>
    <property type="match status" value="1"/>
</dbReference>
<dbReference type="InterPro" id="IPR014729">
    <property type="entry name" value="Rossmann-like_a/b/a_fold"/>
</dbReference>
<dbReference type="OrthoDB" id="105697at2157"/>
<sequence length="144" mass="14999">MYGRILVPVDGSDHSERAAEHALDLAEQFGAAVDALFVVEEAGPSGHWDFEVEKQEAAGERALDAVAAMADERGVAVERHLRRGTPAEEIVDAAADYGVGLIVMGTQGRTGFSRIATAGSTTERVVRLTAIPTLVVGGAGVDAV</sequence>
<dbReference type="PRINTS" id="PR01438">
    <property type="entry name" value="UNVRSLSTRESS"/>
</dbReference>
<keyword evidence="4" id="KW-1185">Reference proteome</keyword>
<evidence type="ECO:0000313" key="4">
    <source>
        <dbReference type="Proteomes" id="UP000050535"/>
    </source>
</evidence>
<dbReference type="Pfam" id="PF00582">
    <property type="entry name" value="Usp"/>
    <property type="match status" value="1"/>
</dbReference>
<dbReference type="EMBL" id="LGUC01000001">
    <property type="protein sequence ID" value="KPN31496.1"/>
    <property type="molecule type" value="Genomic_DNA"/>
</dbReference>
<comment type="caution">
    <text evidence="3">The sequence shown here is derived from an EMBL/GenBank/DDBJ whole genome shotgun (WGS) entry which is preliminary data.</text>
</comment>
<dbReference type="InterPro" id="IPR006015">
    <property type="entry name" value="Universal_stress_UspA"/>
</dbReference>
<dbReference type="Proteomes" id="UP000050535">
    <property type="component" value="Unassembled WGS sequence"/>
</dbReference>
<evidence type="ECO:0000313" key="3">
    <source>
        <dbReference type="EMBL" id="KPN31496.1"/>
    </source>
</evidence>
<organism evidence="3 4">
    <name type="scientific">Halolamina pelagica</name>
    <dbReference type="NCBI Taxonomy" id="699431"/>
    <lineage>
        <taxon>Archaea</taxon>
        <taxon>Methanobacteriati</taxon>
        <taxon>Methanobacteriota</taxon>
        <taxon>Stenosarchaea group</taxon>
        <taxon>Halobacteria</taxon>
        <taxon>Halobacteriales</taxon>
        <taxon>Haloferacaceae</taxon>
    </lineage>
</organism>
<dbReference type="RefSeq" id="WP_054584080.1">
    <property type="nucleotide sequence ID" value="NZ_LGUC01000001.1"/>
</dbReference>
<dbReference type="AlphaFoldDB" id="A0A0P7I3F9"/>
<comment type="similarity">
    <text evidence="1">Belongs to the universal stress protein A family.</text>
</comment>
<dbReference type="SMR" id="A0A0P7I3F9"/>